<comment type="caution">
    <text evidence="2">The sequence shown here is derived from an EMBL/GenBank/DDBJ whole genome shotgun (WGS) entry which is preliminary data.</text>
</comment>
<accession>A0AAE0X1G6</accession>
<dbReference type="AlphaFoldDB" id="A0AAE0X1G6"/>
<gene>
    <name evidence="2" type="ORF">B0T22DRAFT_494435</name>
</gene>
<dbReference type="SUPFAM" id="SSF142433">
    <property type="entry name" value="CinA-like"/>
    <property type="match status" value="1"/>
</dbReference>
<organism evidence="2 3">
    <name type="scientific">Podospora appendiculata</name>
    <dbReference type="NCBI Taxonomy" id="314037"/>
    <lineage>
        <taxon>Eukaryota</taxon>
        <taxon>Fungi</taxon>
        <taxon>Dikarya</taxon>
        <taxon>Ascomycota</taxon>
        <taxon>Pezizomycotina</taxon>
        <taxon>Sordariomycetes</taxon>
        <taxon>Sordariomycetidae</taxon>
        <taxon>Sordariales</taxon>
        <taxon>Podosporaceae</taxon>
        <taxon>Podospora</taxon>
    </lineage>
</organism>
<reference evidence="2" key="2">
    <citation type="submission" date="2023-06" db="EMBL/GenBank/DDBJ databases">
        <authorList>
            <consortium name="Lawrence Berkeley National Laboratory"/>
            <person name="Haridas S."/>
            <person name="Hensen N."/>
            <person name="Bonometti L."/>
            <person name="Westerberg I."/>
            <person name="Brannstrom I.O."/>
            <person name="Guillou S."/>
            <person name="Cros-Aarteil S."/>
            <person name="Calhoun S."/>
            <person name="Kuo A."/>
            <person name="Mondo S."/>
            <person name="Pangilinan J."/>
            <person name="Riley R."/>
            <person name="Labutti K."/>
            <person name="Andreopoulos B."/>
            <person name="Lipzen A."/>
            <person name="Chen C."/>
            <person name="Yanf M."/>
            <person name="Daum C."/>
            <person name="Ng V."/>
            <person name="Clum A."/>
            <person name="Steindorff A."/>
            <person name="Ohm R."/>
            <person name="Martin F."/>
            <person name="Silar P."/>
            <person name="Natvig D."/>
            <person name="Lalanne C."/>
            <person name="Gautier V."/>
            <person name="Ament-Velasquez S.L."/>
            <person name="Kruys A."/>
            <person name="Hutchinson M.I."/>
            <person name="Powell A.J."/>
            <person name="Barry K."/>
            <person name="Miller A.N."/>
            <person name="Grigoriev I.V."/>
            <person name="Debuchy R."/>
            <person name="Gladieux P."/>
            <person name="Thoren M.H."/>
            <person name="Johannesson H."/>
        </authorList>
    </citation>
    <scope>NUCLEOTIDE SEQUENCE</scope>
    <source>
        <strain evidence="2">CBS 314.62</strain>
    </source>
</reference>
<protein>
    <recommendedName>
        <fullName evidence="1">CinA C-terminal domain-containing protein</fullName>
    </recommendedName>
</protein>
<keyword evidence="3" id="KW-1185">Reference proteome</keyword>
<sequence length="187" mass="18986">MPDSSFPPPALRQAAQQTASLLLEHGATVSVAETAAGGLISAALLSVPGASKFYKGGVTLYTLESRLAYAGWTDKDTSTYNGPTPNIVAGLAEHVRAQLGSTYTVGESGTAGPGVSGSGATRNRQPGYVALAVSADAGTYKRDAETGVMATGEGGTSNSTVREENMVAFAVLALTFLSEVIEGNAKL</sequence>
<name>A0AAE0X1G6_9PEZI</name>
<dbReference type="InterPro" id="IPR008136">
    <property type="entry name" value="CinA_C"/>
</dbReference>
<dbReference type="EMBL" id="JAULSO010000005">
    <property type="protein sequence ID" value="KAK3682795.1"/>
    <property type="molecule type" value="Genomic_DNA"/>
</dbReference>
<dbReference type="Proteomes" id="UP001270362">
    <property type="component" value="Unassembled WGS sequence"/>
</dbReference>
<evidence type="ECO:0000313" key="2">
    <source>
        <dbReference type="EMBL" id="KAK3682795.1"/>
    </source>
</evidence>
<dbReference type="InterPro" id="IPR036653">
    <property type="entry name" value="CinA-like_C"/>
</dbReference>
<proteinExistence type="predicted"/>
<dbReference type="Pfam" id="PF02464">
    <property type="entry name" value="CinA"/>
    <property type="match status" value="1"/>
</dbReference>
<reference evidence="2" key="1">
    <citation type="journal article" date="2023" name="Mol. Phylogenet. Evol.">
        <title>Genome-scale phylogeny and comparative genomics of the fungal order Sordariales.</title>
        <authorList>
            <person name="Hensen N."/>
            <person name="Bonometti L."/>
            <person name="Westerberg I."/>
            <person name="Brannstrom I.O."/>
            <person name="Guillou S."/>
            <person name="Cros-Aarteil S."/>
            <person name="Calhoun S."/>
            <person name="Haridas S."/>
            <person name="Kuo A."/>
            <person name="Mondo S."/>
            <person name="Pangilinan J."/>
            <person name="Riley R."/>
            <person name="LaButti K."/>
            <person name="Andreopoulos B."/>
            <person name="Lipzen A."/>
            <person name="Chen C."/>
            <person name="Yan M."/>
            <person name="Daum C."/>
            <person name="Ng V."/>
            <person name="Clum A."/>
            <person name="Steindorff A."/>
            <person name="Ohm R.A."/>
            <person name="Martin F."/>
            <person name="Silar P."/>
            <person name="Natvig D.O."/>
            <person name="Lalanne C."/>
            <person name="Gautier V."/>
            <person name="Ament-Velasquez S.L."/>
            <person name="Kruys A."/>
            <person name="Hutchinson M.I."/>
            <person name="Powell A.J."/>
            <person name="Barry K."/>
            <person name="Miller A.N."/>
            <person name="Grigoriev I.V."/>
            <person name="Debuchy R."/>
            <person name="Gladieux P."/>
            <person name="Hiltunen Thoren M."/>
            <person name="Johannesson H."/>
        </authorList>
    </citation>
    <scope>NUCLEOTIDE SEQUENCE</scope>
    <source>
        <strain evidence="2">CBS 314.62</strain>
    </source>
</reference>
<dbReference type="Gene3D" id="3.90.950.20">
    <property type="entry name" value="CinA-like"/>
    <property type="match status" value="1"/>
</dbReference>
<feature type="domain" description="CinA C-terminal" evidence="1">
    <location>
        <begin position="13"/>
        <end position="143"/>
    </location>
</feature>
<evidence type="ECO:0000259" key="1">
    <source>
        <dbReference type="Pfam" id="PF02464"/>
    </source>
</evidence>
<evidence type="ECO:0000313" key="3">
    <source>
        <dbReference type="Proteomes" id="UP001270362"/>
    </source>
</evidence>